<feature type="region of interest" description="Disordered" evidence="6">
    <location>
        <begin position="123"/>
        <end position="209"/>
    </location>
</feature>
<feature type="region of interest" description="Disordered" evidence="6">
    <location>
        <begin position="553"/>
        <end position="605"/>
    </location>
</feature>
<dbReference type="PANTHER" id="PTHR46896">
    <property type="entry name" value="SENTRIN-SPECIFIC PROTEASE"/>
    <property type="match status" value="1"/>
</dbReference>
<feature type="compositionally biased region" description="Basic and acidic residues" evidence="6">
    <location>
        <begin position="170"/>
        <end position="180"/>
    </location>
</feature>
<evidence type="ECO:0000256" key="5">
    <source>
        <dbReference type="ARBA" id="ARBA00022801"/>
    </source>
</evidence>
<dbReference type="GO" id="GO:0006508">
    <property type="term" value="P:proteolysis"/>
    <property type="evidence" value="ECO:0007669"/>
    <property type="project" value="UniProtKB-KW"/>
</dbReference>
<feature type="region of interest" description="Disordered" evidence="6">
    <location>
        <begin position="1"/>
        <end position="30"/>
    </location>
</feature>
<keyword evidence="9" id="KW-1185">Reference proteome</keyword>
<evidence type="ECO:0000256" key="6">
    <source>
        <dbReference type="SAM" id="MobiDB-lite"/>
    </source>
</evidence>
<feature type="compositionally biased region" description="Polar residues" evidence="6">
    <location>
        <begin position="132"/>
        <end position="169"/>
    </location>
</feature>
<dbReference type="EMBL" id="KQ759891">
    <property type="protein sequence ID" value="OAD62110.1"/>
    <property type="molecule type" value="Genomic_DNA"/>
</dbReference>
<dbReference type="SUPFAM" id="SSF54001">
    <property type="entry name" value="Cysteine proteinases"/>
    <property type="match status" value="1"/>
</dbReference>
<feature type="non-terminal residue" evidence="8">
    <location>
        <position position="766"/>
    </location>
</feature>
<dbReference type="PROSITE" id="PS50600">
    <property type="entry name" value="ULP_PROTEASE"/>
    <property type="match status" value="1"/>
</dbReference>
<dbReference type="AlphaFoldDB" id="A0A310SHP1"/>
<dbReference type="Proteomes" id="UP000250275">
    <property type="component" value="Unassembled WGS sequence"/>
</dbReference>
<accession>A0A310SHP1</accession>
<dbReference type="Gene3D" id="3.40.395.10">
    <property type="entry name" value="Adenoviral Proteinase, Chain A"/>
    <property type="match status" value="1"/>
</dbReference>
<keyword evidence="5" id="KW-0378">Hydrolase</keyword>
<feature type="domain" description="Ubiquitin-like protease family profile" evidence="7">
    <location>
        <begin position="397"/>
        <end position="683"/>
    </location>
</feature>
<reference evidence="8 9" key="1">
    <citation type="submission" date="2015-07" db="EMBL/GenBank/DDBJ databases">
        <title>The genome of Eufriesea mexicana.</title>
        <authorList>
            <person name="Pan H."/>
            <person name="Kapheim K."/>
        </authorList>
    </citation>
    <scope>NUCLEOTIDE SEQUENCE [LARGE SCALE GENOMIC DNA]</scope>
    <source>
        <strain evidence="8">0111107269</strain>
        <tissue evidence="8">Whole body</tissue>
    </source>
</reference>
<dbReference type="Pfam" id="PF02902">
    <property type="entry name" value="Peptidase_C48"/>
    <property type="match status" value="1"/>
</dbReference>
<evidence type="ECO:0000313" key="8">
    <source>
        <dbReference type="EMBL" id="OAD62110.1"/>
    </source>
</evidence>
<evidence type="ECO:0000256" key="4">
    <source>
        <dbReference type="ARBA" id="ARBA00022786"/>
    </source>
</evidence>
<feature type="compositionally biased region" description="Acidic residues" evidence="6">
    <location>
        <begin position="560"/>
        <end position="589"/>
    </location>
</feature>
<feature type="compositionally biased region" description="Low complexity" evidence="6">
    <location>
        <begin position="370"/>
        <end position="381"/>
    </location>
</feature>
<gene>
    <name evidence="8" type="ORF">WN48_07493</name>
</gene>
<feature type="compositionally biased region" description="Polar residues" evidence="6">
    <location>
        <begin position="592"/>
        <end position="604"/>
    </location>
</feature>
<feature type="compositionally biased region" description="Basic residues" evidence="6">
    <location>
        <begin position="182"/>
        <end position="196"/>
    </location>
</feature>
<evidence type="ECO:0000313" key="9">
    <source>
        <dbReference type="Proteomes" id="UP000250275"/>
    </source>
</evidence>
<name>A0A310SHP1_9HYME</name>
<dbReference type="InterPro" id="IPR038765">
    <property type="entry name" value="Papain-like_cys_pep_sf"/>
</dbReference>
<evidence type="ECO:0000259" key="7">
    <source>
        <dbReference type="PROSITE" id="PS50600"/>
    </source>
</evidence>
<sequence>MDVESPESPPLCERGPTNQQSFSSQTDSENSAAESVAFLEKVIHNPTNTKVQHQIQGNTAKMLVMLSNGEQRLITFDIPNDDCTVQDLLEQANIVFCGKTSVSLVSDPTLGINYIVEAGPGAVASHDMSENDGPQDNANSNLDNSHSSPDENSNPVQQNEKNNERNSSAKLEKLERDGSVYKRGRGRGRGMSRARPIHKEPDNAVQSPHTSLLCRTVRIGSYKYIPRERVVISQNGVRFGVPLLEDDKTFVTLEVKIQDIVKVLIHFGKAMPVLFFYTSTNTGAMIRELLGMQDPKGPYYDPAGKDHTHKRITLLPEKLSEESKVVLKTVFARRRLLEELSSKEANDILVRASPKDSVQNQSLSKREVQTGTTTNSNANGGIQTITVYPPPPAKGGIAINTEDYLCLGEDQFLNDVIIDFYLKYLTLEVLSESDQHRTHVFSSYFYKRLTSPHAQAVESNVPLSPAAKRHARVQKWTKNVNIFEKDFIIIPINEHAHWFLAIICFPGLVGKVFTQSKRSDENDVRKTVQRSKKLKEVKLQAVTIGSTTLKPVTTTVTIDQGDDGSERDEAEGDDEEMEMDSEDDDETETTENKSLSPKTEQNVPQEKDTVKIPCILIFDSLAGASRARVVATLRDYLSCEYVAKMGSEKVFSKDTIKGASLKVPQQSNFTDCGLYVLQYVESFFKNPIKDYTLPIKTLKNWFEEIVVTRKREELSKLLIKLMDATKGDKIITIPTVNFPTQDGKLKAKAENHVDIKSMKTDVEDKK</sequence>
<dbReference type="PANTHER" id="PTHR46896:SF3">
    <property type="entry name" value="FI06413P-RELATED"/>
    <property type="match status" value="1"/>
</dbReference>
<evidence type="ECO:0000256" key="2">
    <source>
        <dbReference type="ARBA" id="ARBA00022553"/>
    </source>
</evidence>
<feature type="region of interest" description="Disordered" evidence="6">
    <location>
        <begin position="359"/>
        <end position="383"/>
    </location>
</feature>
<keyword evidence="2" id="KW-0597">Phosphoprotein</keyword>
<dbReference type="OrthoDB" id="442460at2759"/>
<dbReference type="GO" id="GO:0016926">
    <property type="term" value="P:protein desumoylation"/>
    <property type="evidence" value="ECO:0007669"/>
    <property type="project" value="TreeGrafter"/>
</dbReference>
<keyword evidence="4" id="KW-0833">Ubl conjugation pathway</keyword>
<evidence type="ECO:0000256" key="3">
    <source>
        <dbReference type="ARBA" id="ARBA00022670"/>
    </source>
</evidence>
<organism evidence="8 9">
    <name type="scientific">Eufriesea mexicana</name>
    <dbReference type="NCBI Taxonomy" id="516756"/>
    <lineage>
        <taxon>Eukaryota</taxon>
        <taxon>Metazoa</taxon>
        <taxon>Ecdysozoa</taxon>
        <taxon>Arthropoda</taxon>
        <taxon>Hexapoda</taxon>
        <taxon>Insecta</taxon>
        <taxon>Pterygota</taxon>
        <taxon>Neoptera</taxon>
        <taxon>Endopterygota</taxon>
        <taxon>Hymenoptera</taxon>
        <taxon>Apocrita</taxon>
        <taxon>Aculeata</taxon>
        <taxon>Apoidea</taxon>
        <taxon>Anthophila</taxon>
        <taxon>Apidae</taxon>
        <taxon>Eufriesea</taxon>
    </lineage>
</organism>
<evidence type="ECO:0000256" key="1">
    <source>
        <dbReference type="ARBA" id="ARBA00005234"/>
    </source>
</evidence>
<protein>
    <submittedName>
        <fullName evidence="8">Sentrin-specific protease 7</fullName>
    </submittedName>
</protein>
<feature type="compositionally biased region" description="Polar residues" evidence="6">
    <location>
        <begin position="16"/>
        <end position="30"/>
    </location>
</feature>
<proteinExistence type="inferred from homology"/>
<comment type="similarity">
    <text evidence="1">Belongs to the peptidase C48 family.</text>
</comment>
<keyword evidence="3 8" id="KW-0645">Protease</keyword>
<dbReference type="GO" id="GO:0005634">
    <property type="term" value="C:nucleus"/>
    <property type="evidence" value="ECO:0007669"/>
    <property type="project" value="TreeGrafter"/>
</dbReference>
<dbReference type="GO" id="GO:0070139">
    <property type="term" value="F:SUMO-specific endopeptidase activity"/>
    <property type="evidence" value="ECO:0007669"/>
    <property type="project" value="TreeGrafter"/>
</dbReference>
<dbReference type="GO" id="GO:0005737">
    <property type="term" value="C:cytoplasm"/>
    <property type="evidence" value="ECO:0007669"/>
    <property type="project" value="TreeGrafter"/>
</dbReference>
<dbReference type="InterPro" id="IPR003653">
    <property type="entry name" value="Peptidase_C48_C"/>
</dbReference>
<dbReference type="InterPro" id="IPR051947">
    <property type="entry name" value="Sentrin-specific_protease"/>
</dbReference>